<organism evidence="1 2">
    <name type="scientific">Mobilicoccus caccae</name>
    <dbReference type="NCBI Taxonomy" id="1859295"/>
    <lineage>
        <taxon>Bacteria</taxon>
        <taxon>Bacillati</taxon>
        <taxon>Actinomycetota</taxon>
        <taxon>Actinomycetes</taxon>
        <taxon>Micrococcales</taxon>
        <taxon>Dermatophilaceae</taxon>
        <taxon>Mobilicoccus</taxon>
    </lineage>
</organism>
<dbReference type="RefSeq" id="WP_284304477.1">
    <property type="nucleotide sequence ID" value="NZ_BSUO01000001.1"/>
</dbReference>
<accession>A0ABQ6IVU9</accession>
<name>A0ABQ6IVU9_9MICO</name>
<evidence type="ECO:0008006" key="3">
    <source>
        <dbReference type="Google" id="ProtNLM"/>
    </source>
</evidence>
<sequence length="70" mass="7027">MTMINAPLFVVVLVITLIALKTRAARAGSTVLGLVLGLTLASTSLGRPVMSAVTQISQGLVSAFSSLGAA</sequence>
<dbReference type="Proteomes" id="UP001157126">
    <property type="component" value="Unassembled WGS sequence"/>
</dbReference>
<gene>
    <name evidence="1" type="ORF">GCM10025883_28890</name>
</gene>
<protein>
    <recommendedName>
        <fullName evidence="3">GntP family permease</fullName>
    </recommendedName>
</protein>
<evidence type="ECO:0000313" key="1">
    <source>
        <dbReference type="EMBL" id="GMA40844.1"/>
    </source>
</evidence>
<reference evidence="2" key="1">
    <citation type="journal article" date="2019" name="Int. J. Syst. Evol. Microbiol.">
        <title>The Global Catalogue of Microorganisms (GCM) 10K type strain sequencing project: providing services to taxonomists for standard genome sequencing and annotation.</title>
        <authorList>
            <consortium name="The Broad Institute Genomics Platform"/>
            <consortium name="The Broad Institute Genome Sequencing Center for Infectious Disease"/>
            <person name="Wu L."/>
            <person name="Ma J."/>
        </authorList>
    </citation>
    <scope>NUCLEOTIDE SEQUENCE [LARGE SCALE GENOMIC DNA]</scope>
    <source>
        <strain evidence="2">NBRC 113072</strain>
    </source>
</reference>
<dbReference type="EMBL" id="BSUO01000001">
    <property type="protein sequence ID" value="GMA40844.1"/>
    <property type="molecule type" value="Genomic_DNA"/>
</dbReference>
<evidence type="ECO:0000313" key="2">
    <source>
        <dbReference type="Proteomes" id="UP001157126"/>
    </source>
</evidence>
<proteinExistence type="predicted"/>
<keyword evidence="2" id="KW-1185">Reference proteome</keyword>
<comment type="caution">
    <text evidence="1">The sequence shown here is derived from an EMBL/GenBank/DDBJ whole genome shotgun (WGS) entry which is preliminary data.</text>
</comment>